<gene>
    <name evidence="2" type="ORF">DN757_23480</name>
</gene>
<evidence type="ECO:0000256" key="1">
    <source>
        <dbReference type="SAM" id="Coils"/>
    </source>
</evidence>
<evidence type="ECO:0000313" key="2">
    <source>
        <dbReference type="EMBL" id="PZT53278.1"/>
    </source>
</evidence>
<comment type="caution">
    <text evidence="2">The sequence shown here is derived from an EMBL/GenBank/DDBJ whole genome shotgun (WGS) entry which is preliminary data.</text>
</comment>
<dbReference type="EMBL" id="QKWW01000074">
    <property type="protein sequence ID" value="PZT53278.1"/>
    <property type="molecule type" value="Genomic_DNA"/>
</dbReference>
<dbReference type="CDD" id="cd06587">
    <property type="entry name" value="VOC"/>
    <property type="match status" value="1"/>
</dbReference>
<accession>A0A2W6NE82</accession>
<dbReference type="RefSeq" id="WP_111272607.1">
    <property type="nucleotide sequence ID" value="NZ_QKWW01000074.1"/>
</dbReference>
<name>A0A2W6NE82_9BACL</name>
<dbReference type="Gene3D" id="3.10.180.10">
    <property type="entry name" value="2,3-Dihydroxybiphenyl 1,2-Dioxygenase, domain 1"/>
    <property type="match status" value="1"/>
</dbReference>
<dbReference type="Proteomes" id="UP000249204">
    <property type="component" value="Unassembled WGS sequence"/>
</dbReference>
<dbReference type="SUPFAM" id="SSF54593">
    <property type="entry name" value="Glyoxalase/Bleomycin resistance protein/Dihydroxybiphenyl dioxygenase"/>
    <property type="match status" value="1"/>
</dbReference>
<evidence type="ECO:0000313" key="3">
    <source>
        <dbReference type="Proteomes" id="UP000249204"/>
    </source>
</evidence>
<keyword evidence="1" id="KW-0175">Coiled coil</keyword>
<evidence type="ECO:0008006" key="4">
    <source>
        <dbReference type="Google" id="ProtNLM"/>
    </source>
</evidence>
<reference evidence="2 3" key="1">
    <citation type="submission" date="2018-06" db="EMBL/GenBank/DDBJ databases">
        <title>Isolation of heavy metals resistant Paenibacillus silvae NC2 from Gold-Copper mine in ZiJin, China.</title>
        <authorList>
            <person name="Xu J."/>
            <person name="Mazhar H.S."/>
            <person name="Rensing C."/>
        </authorList>
    </citation>
    <scope>NUCLEOTIDE SEQUENCE [LARGE SCALE GENOMIC DNA]</scope>
    <source>
        <strain evidence="2 3">NC2</strain>
    </source>
</reference>
<protein>
    <recommendedName>
        <fullName evidence="4">VOC family protein</fullName>
    </recommendedName>
</protein>
<organism evidence="2 3">
    <name type="scientific">Paenibacillus silvae</name>
    <dbReference type="NCBI Taxonomy" id="1325358"/>
    <lineage>
        <taxon>Bacteria</taxon>
        <taxon>Bacillati</taxon>
        <taxon>Bacillota</taxon>
        <taxon>Bacilli</taxon>
        <taxon>Bacillales</taxon>
        <taxon>Paenibacillaceae</taxon>
        <taxon>Paenibacillus</taxon>
    </lineage>
</organism>
<dbReference type="AlphaFoldDB" id="A0A2W6NE82"/>
<sequence>MDQAYVPTLYYDGQMIDVLWDNHDHVMKWLAQYFGWSLVRQENWKADPGCLHGKMTQTNWGTWLISYITNQRLPHHFAERGTVESNIRLCFRVNELQKRHRQLEQENIRVSSIYDGPGETRYFDLWATTEGIRLTLQEDVSLESDEVLPSWVRVGVSHVEEAVEWYKKYMGMEIVQDESSTFGYALMKLKLNHIEEESFWIIEQLSEEAYKGKVDGQVQPVCWIKHREAFFRYHQFLLDCGIETSEVGGFLTKGMVSFHFYDLDGNRFNISSM</sequence>
<proteinExistence type="predicted"/>
<dbReference type="InterPro" id="IPR029068">
    <property type="entry name" value="Glyas_Bleomycin-R_OHBP_Dase"/>
</dbReference>
<feature type="coiled-coil region" evidence="1">
    <location>
        <begin position="86"/>
        <end position="113"/>
    </location>
</feature>